<reference evidence="2 3" key="1">
    <citation type="journal article" date="2019" name="Emerg. Microbes Infect.">
        <title>Comprehensive subspecies identification of 175 nontuberculous mycobacteria species based on 7547 genomic profiles.</title>
        <authorList>
            <person name="Matsumoto Y."/>
            <person name="Kinjo T."/>
            <person name="Motooka D."/>
            <person name="Nabeya D."/>
            <person name="Jung N."/>
            <person name="Uechi K."/>
            <person name="Horii T."/>
            <person name="Iida T."/>
            <person name="Fujita J."/>
            <person name="Nakamura S."/>
        </authorList>
    </citation>
    <scope>NUCLEOTIDE SEQUENCE [LARGE SCALE GENOMIC DNA]</scope>
    <source>
        <strain evidence="2 3">JCM 16017</strain>
    </source>
</reference>
<keyword evidence="1" id="KW-0732">Signal</keyword>
<dbReference type="EMBL" id="BLKV01000001">
    <property type="protein sequence ID" value="GFG69390.1"/>
    <property type="molecule type" value="Genomic_DNA"/>
</dbReference>
<protein>
    <submittedName>
        <fullName evidence="2">Uncharacterized protein</fullName>
    </submittedName>
</protein>
<evidence type="ECO:0000256" key="1">
    <source>
        <dbReference type="SAM" id="SignalP"/>
    </source>
</evidence>
<organism evidence="2 3">
    <name type="scientific">Mycolicibacter senuensis</name>
    <dbReference type="NCBI Taxonomy" id="386913"/>
    <lineage>
        <taxon>Bacteria</taxon>
        <taxon>Bacillati</taxon>
        <taxon>Actinomycetota</taxon>
        <taxon>Actinomycetes</taxon>
        <taxon>Mycobacteriales</taxon>
        <taxon>Mycobacteriaceae</taxon>
        <taxon>Mycolicibacter</taxon>
    </lineage>
</organism>
<feature type="chain" id="PRO_5029481964" evidence="1">
    <location>
        <begin position="32"/>
        <end position="240"/>
    </location>
</feature>
<dbReference type="AlphaFoldDB" id="A0A7I9XIP0"/>
<comment type="caution">
    <text evidence="2">The sequence shown here is derived from an EMBL/GenBank/DDBJ whole genome shotgun (WGS) entry which is preliminary data.</text>
</comment>
<dbReference type="Proteomes" id="UP000465263">
    <property type="component" value="Unassembled WGS sequence"/>
</dbReference>
<evidence type="ECO:0000313" key="3">
    <source>
        <dbReference type="Proteomes" id="UP000465263"/>
    </source>
</evidence>
<evidence type="ECO:0000313" key="2">
    <source>
        <dbReference type="EMBL" id="GFG69390.1"/>
    </source>
</evidence>
<feature type="signal peptide" evidence="1">
    <location>
        <begin position="1"/>
        <end position="31"/>
    </location>
</feature>
<accession>A0A7I9XIP0</accession>
<proteinExistence type="predicted"/>
<gene>
    <name evidence="2" type="ORF">MSEN_11100</name>
</gene>
<keyword evidence="3" id="KW-1185">Reference proteome</keyword>
<name>A0A7I9XIP0_9MYCO</name>
<sequence length="240" mass="26351">MWKSRRLLTLLGVGAAAGFAALVLPMSTAHADPFTDNDGNIYETCDGVVCLVMDDIRAGNWTYEGIRPFITDWKADQPYLVQYNGEDVGSYTVKIEDYWNSFYSSSAYQFGNFVANPALADDFDLKSLGNFGYLDGASMYQVTIGDFTNLTINDVGPHDMNYWVMSFGDINYSVVTDPINGVSAGLIQIAEAAPAFLWNSLFHSDIELAAVPDYLLPADPFASLDFNPSDYLDLGSLLGM</sequence>